<evidence type="ECO:0000256" key="1">
    <source>
        <dbReference type="SAM" id="MobiDB-lite"/>
    </source>
</evidence>
<sequence length="683" mass="77886">MEESKDIIKAKLDSLNDSSIWTFAKQDTNFENIFKAVCIFDSITDLSEVNVEQYFASHSLPDGFRCNHRMLSSAQLFGLLTKNSSSYSNESVTPVFRELQNYPIGSREFNVIKSEQLLKIKIWAIINKADNTNNHQILPVFFIFDVLYKLHECGIEDISLDQLYTYVMTCSRKEEAENCVECLLHNPPESPLTKTFASKCRMWTLITNNSKLFCVSEGRVSINPNYLEFFYNHFYMNKKNVIDAVLSSILEYHDAYKAVLTTVQGLNIDLTDESPKEYIDRRSVKEDLKELPIQQITYGAPGTGKSHGIKDLTVGESVIRTTFHPDSDYSTFVGAYKPVMEESEMHVVPVVLNNGASFEQNEGTFKEKRISYKFVKQAFLKAYLGAWKKFADSEGVIKPQFLIIEEINRGNCAQIFGDLFQLLDRNDENNFSSYPIDADTDLQREIELAFASEKDGDYPNPYKLSKDIEIEGAVDDYTSNYGSTLSTDVQKGRILLLPPNLYILATMNTSDQSLFPIDSAFKRRWSWKYVKITNAKKGWTIKGPDYSCDWWTFIEEINKKIATATNSDDKKLGYFFCRPKKDTNYIDESTFVAKVIFYLWNDVFKDNDNSIFNVTSQGGEPSYDDFYKETESGDIIPNSDSVKKFLINVMGEENITLSVSRTEKGSQAGQAAVKPETITPSAE</sequence>
<dbReference type="PANTHER" id="PTHR37291:SF1">
    <property type="entry name" value="TYPE IV METHYL-DIRECTED RESTRICTION ENZYME ECOKMCRB SUBUNIT"/>
    <property type="match status" value="1"/>
</dbReference>
<dbReference type="EMBL" id="BPUB01000003">
    <property type="protein sequence ID" value="GJG60316.1"/>
    <property type="molecule type" value="Genomic_DNA"/>
</dbReference>
<proteinExistence type="predicted"/>
<feature type="region of interest" description="Disordered" evidence="1">
    <location>
        <begin position="661"/>
        <end position="683"/>
    </location>
</feature>
<gene>
    <name evidence="2" type="ORF">PRLR5076_31670</name>
</gene>
<dbReference type="PANTHER" id="PTHR37291">
    <property type="entry name" value="5-METHYLCYTOSINE-SPECIFIC RESTRICTION ENZYME B"/>
    <property type="match status" value="1"/>
</dbReference>
<protein>
    <recommendedName>
        <fullName evidence="4">ATPase dynein-related AAA domain-containing protein</fullName>
    </recommendedName>
</protein>
<accession>A0A9R1CCZ9</accession>
<dbReference type="SUPFAM" id="SSF52540">
    <property type="entry name" value="P-loop containing nucleoside triphosphate hydrolases"/>
    <property type="match status" value="1"/>
</dbReference>
<name>A0A9R1CCZ9_9BACT</name>
<dbReference type="InterPro" id="IPR052934">
    <property type="entry name" value="Methyl-DNA_Rec/Restrict_Enz"/>
</dbReference>
<dbReference type="InterPro" id="IPR027417">
    <property type="entry name" value="P-loop_NTPase"/>
</dbReference>
<evidence type="ECO:0000313" key="2">
    <source>
        <dbReference type="EMBL" id="GJG60316.1"/>
    </source>
</evidence>
<organism evidence="2 3">
    <name type="scientific">Prevotella lacticifex</name>
    <dbReference type="NCBI Taxonomy" id="2854755"/>
    <lineage>
        <taxon>Bacteria</taxon>
        <taxon>Pseudomonadati</taxon>
        <taxon>Bacteroidota</taxon>
        <taxon>Bacteroidia</taxon>
        <taxon>Bacteroidales</taxon>
        <taxon>Prevotellaceae</taxon>
        <taxon>Prevotella</taxon>
    </lineage>
</organism>
<keyword evidence="3" id="KW-1185">Reference proteome</keyword>
<dbReference type="RefSeq" id="WP_223929375.1">
    <property type="nucleotide sequence ID" value="NZ_BPTU01000001.1"/>
</dbReference>
<evidence type="ECO:0008006" key="4">
    <source>
        <dbReference type="Google" id="ProtNLM"/>
    </source>
</evidence>
<dbReference type="AlphaFoldDB" id="A0A9R1CCZ9"/>
<reference evidence="2" key="1">
    <citation type="journal article" date="2022" name="Int. J. Syst. Evol. Microbiol.">
        <title>Prevotella lacticifex sp. nov., isolated from the rumen of cows.</title>
        <authorList>
            <person name="Shinkai T."/>
            <person name="Ikeyama N."/>
            <person name="Kumagai M."/>
            <person name="Ohmori H."/>
            <person name="Sakamoto M."/>
            <person name="Ohkuma M."/>
            <person name="Mitsumori M."/>
        </authorList>
    </citation>
    <scope>NUCLEOTIDE SEQUENCE</scope>
    <source>
        <strain evidence="2">R5076</strain>
    </source>
</reference>
<dbReference type="GeneID" id="72467720"/>
<comment type="caution">
    <text evidence="2">The sequence shown here is derived from an EMBL/GenBank/DDBJ whole genome shotgun (WGS) entry which is preliminary data.</text>
</comment>
<evidence type="ECO:0000313" key="3">
    <source>
        <dbReference type="Proteomes" id="UP000825483"/>
    </source>
</evidence>
<dbReference type="Proteomes" id="UP000825483">
    <property type="component" value="Unassembled WGS sequence"/>
</dbReference>
<dbReference type="Gene3D" id="3.40.50.300">
    <property type="entry name" value="P-loop containing nucleotide triphosphate hydrolases"/>
    <property type="match status" value="1"/>
</dbReference>